<keyword evidence="3" id="KW-0732">Signal</keyword>
<evidence type="ECO:0000313" key="5">
    <source>
        <dbReference type="Proteomes" id="UP000827092"/>
    </source>
</evidence>
<keyword evidence="5" id="KW-1185">Reference proteome</keyword>
<dbReference type="FunFam" id="1.25.40.10:FF:000061">
    <property type="entry name" value="Tetratricopeptide repeat domain 17"/>
    <property type="match status" value="1"/>
</dbReference>
<keyword evidence="2" id="KW-0175">Coiled coil</keyword>
<dbReference type="PANTHER" id="PTHR16091:SF1">
    <property type="entry name" value="TETRATRICOPEPTIDE REPEAT PROTEIN 17"/>
    <property type="match status" value="1"/>
</dbReference>
<gene>
    <name evidence="4" type="ORF">JTE90_024522</name>
</gene>
<protein>
    <recommendedName>
        <fullName evidence="6">Tetratricopeptide repeat protein 17</fullName>
    </recommendedName>
</protein>
<evidence type="ECO:0000256" key="2">
    <source>
        <dbReference type="SAM" id="Coils"/>
    </source>
</evidence>
<dbReference type="Gene3D" id="1.25.40.10">
    <property type="entry name" value="Tetratricopeptide repeat domain"/>
    <property type="match status" value="1"/>
</dbReference>
<comment type="caution">
    <text evidence="4">The sequence shown here is derived from an EMBL/GenBank/DDBJ whole genome shotgun (WGS) entry which is preliminary data.</text>
</comment>
<evidence type="ECO:0000256" key="3">
    <source>
        <dbReference type="SAM" id="SignalP"/>
    </source>
</evidence>
<evidence type="ECO:0000256" key="1">
    <source>
        <dbReference type="PROSITE-ProRule" id="PRU00339"/>
    </source>
</evidence>
<dbReference type="SUPFAM" id="SSF48452">
    <property type="entry name" value="TPR-like"/>
    <property type="match status" value="1"/>
</dbReference>
<feature type="chain" id="PRO_5044023364" description="Tetratricopeptide repeat protein 17" evidence="3">
    <location>
        <begin position="22"/>
        <end position="447"/>
    </location>
</feature>
<dbReference type="GO" id="GO:0015629">
    <property type="term" value="C:actin cytoskeleton"/>
    <property type="evidence" value="ECO:0007669"/>
    <property type="project" value="TreeGrafter"/>
</dbReference>
<dbReference type="GO" id="GO:0005737">
    <property type="term" value="C:cytoplasm"/>
    <property type="evidence" value="ECO:0007669"/>
    <property type="project" value="TreeGrafter"/>
</dbReference>
<feature type="coiled-coil region" evidence="2">
    <location>
        <begin position="52"/>
        <end position="89"/>
    </location>
</feature>
<dbReference type="PANTHER" id="PTHR16091">
    <property type="entry name" value="TTC17 PROTEIN"/>
    <property type="match status" value="1"/>
</dbReference>
<dbReference type="InterPro" id="IPR019734">
    <property type="entry name" value="TPR_rpt"/>
</dbReference>
<name>A0AAV6UKQ7_9ARAC</name>
<feature type="coiled-coil region" evidence="2">
    <location>
        <begin position="326"/>
        <end position="363"/>
    </location>
</feature>
<dbReference type="Proteomes" id="UP000827092">
    <property type="component" value="Unassembled WGS sequence"/>
</dbReference>
<accession>A0AAV6UKQ7</accession>
<sequence>MALNFFHYFLSFLIIFKECRASTHWIVTEEGKIQPQLDSIYSLKRPYDLVALMQQEERAVQIEQLKEKLMQQKEEIDQREDKETNLEGKIYATDEDCTAAEKPLTDFDLHASTVVPFPIYKEFGDEFTDFADKMDMNIEFQKPNCTAAVDLDFSMHAFEHLTGVRDRNNMTMPPEVGLHHAVTTVEDIELYGHLVHEFLQRNNTSWILFDMASYYWRIHGNATNAIECARRALHHSPREYKDVTLINLGNILHLCHQSEEAAIVVHAAVDISPDNAICHFTLGNIYAVLADYNKSAICFANSVKIQPDFSQAVLRYHAVMCHNKLEKALEAQHISLQRTLEELREYQKQHEFWLKQHEKLLSEQAPPEVKLEQRLEYEEQKIRESLDGRGQDCFQFEQNGHMVLSCNMRRESYAQSPLDLSLNLQLLQAVENKAAAAKKKECHRTGG</sequence>
<dbReference type="EMBL" id="JAFNEN010000350">
    <property type="protein sequence ID" value="KAG8184987.1"/>
    <property type="molecule type" value="Genomic_DNA"/>
</dbReference>
<organism evidence="4 5">
    <name type="scientific">Oedothorax gibbosus</name>
    <dbReference type="NCBI Taxonomy" id="931172"/>
    <lineage>
        <taxon>Eukaryota</taxon>
        <taxon>Metazoa</taxon>
        <taxon>Ecdysozoa</taxon>
        <taxon>Arthropoda</taxon>
        <taxon>Chelicerata</taxon>
        <taxon>Arachnida</taxon>
        <taxon>Araneae</taxon>
        <taxon>Araneomorphae</taxon>
        <taxon>Entelegynae</taxon>
        <taxon>Araneoidea</taxon>
        <taxon>Linyphiidae</taxon>
        <taxon>Erigoninae</taxon>
        <taxon>Oedothorax</taxon>
    </lineage>
</organism>
<keyword evidence="1" id="KW-0802">TPR repeat</keyword>
<dbReference type="InterPro" id="IPR052630">
    <property type="entry name" value="TTC17"/>
</dbReference>
<evidence type="ECO:0008006" key="6">
    <source>
        <dbReference type="Google" id="ProtNLM"/>
    </source>
</evidence>
<dbReference type="AlphaFoldDB" id="A0AAV6UKQ7"/>
<dbReference type="SMART" id="SM00028">
    <property type="entry name" value="TPR"/>
    <property type="match status" value="2"/>
</dbReference>
<proteinExistence type="predicted"/>
<evidence type="ECO:0000313" key="4">
    <source>
        <dbReference type="EMBL" id="KAG8184987.1"/>
    </source>
</evidence>
<reference evidence="4 5" key="1">
    <citation type="journal article" date="2022" name="Nat. Ecol. Evol.">
        <title>A masculinizing supergene underlies an exaggerated male reproductive morph in a spider.</title>
        <authorList>
            <person name="Hendrickx F."/>
            <person name="De Corte Z."/>
            <person name="Sonet G."/>
            <person name="Van Belleghem S.M."/>
            <person name="Kostlbacher S."/>
            <person name="Vangestel C."/>
        </authorList>
    </citation>
    <scope>NUCLEOTIDE SEQUENCE [LARGE SCALE GENOMIC DNA]</scope>
    <source>
        <strain evidence="4">W744_W776</strain>
    </source>
</reference>
<feature type="signal peptide" evidence="3">
    <location>
        <begin position="1"/>
        <end position="21"/>
    </location>
</feature>
<feature type="repeat" description="TPR" evidence="1">
    <location>
        <begin position="276"/>
        <end position="309"/>
    </location>
</feature>
<dbReference type="PROSITE" id="PS50005">
    <property type="entry name" value="TPR"/>
    <property type="match status" value="1"/>
</dbReference>
<dbReference type="GO" id="GO:0030041">
    <property type="term" value="P:actin filament polymerization"/>
    <property type="evidence" value="ECO:0007669"/>
    <property type="project" value="TreeGrafter"/>
</dbReference>
<dbReference type="InterPro" id="IPR011990">
    <property type="entry name" value="TPR-like_helical_dom_sf"/>
</dbReference>